<dbReference type="PANTHER" id="PTHR43133:SF51">
    <property type="entry name" value="RNA POLYMERASE SIGMA FACTOR"/>
    <property type="match status" value="1"/>
</dbReference>
<dbReference type="GO" id="GO:0006352">
    <property type="term" value="P:DNA-templated transcription initiation"/>
    <property type="evidence" value="ECO:0007669"/>
    <property type="project" value="InterPro"/>
</dbReference>
<dbReference type="GO" id="GO:0016987">
    <property type="term" value="F:sigma factor activity"/>
    <property type="evidence" value="ECO:0007669"/>
    <property type="project" value="UniProtKB-KW"/>
</dbReference>
<evidence type="ECO:0000256" key="2">
    <source>
        <dbReference type="ARBA" id="ARBA00023082"/>
    </source>
</evidence>
<dbReference type="Proteomes" id="UP000282028">
    <property type="component" value="Unassembled WGS sequence"/>
</dbReference>
<accession>A0A3M8BV75</accession>
<protein>
    <recommendedName>
        <fullName evidence="4">RNA polymerase sigma-70 region 2 domain-containing protein</fullName>
    </recommendedName>
</protein>
<dbReference type="InterPro" id="IPR007627">
    <property type="entry name" value="RNA_pol_sigma70_r2"/>
</dbReference>
<evidence type="ECO:0000259" key="4">
    <source>
        <dbReference type="Pfam" id="PF04542"/>
    </source>
</evidence>
<evidence type="ECO:0000256" key="3">
    <source>
        <dbReference type="ARBA" id="ARBA00023163"/>
    </source>
</evidence>
<evidence type="ECO:0000256" key="1">
    <source>
        <dbReference type="ARBA" id="ARBA00023015"/>
    </source>
</evidence>
<dbReference type="Pfam" id="PF04542">
    <property type="entry name" value="Sigma70_r2"/>
    <property type="match status" value="1"/>
</dbReference>
<dbReference type="RefSeq" id="WP_122911196.1">
    <property type="nucleotide sequence ID" value="NZ_CBCSBE010000039.1"/>
</dbReference>
<feature type="domain" description="RNA polymerase sigma-70 region 2" evidence="4">
    <location>
        <begin position="21"/>
        <end position="88"/>
    </location>
</feature>
<keyword evidence="3" id="KW-0804">Transcription</keyword>
<organism evidence="5 6">
    <name type="scientific">Brevibacillus invocatus</name>
    <dbReference type="NCBI Taxonomy" id="173959"/>
    <lineage>
        <taxon>Bacteria</taxon>
        <taxon>Bacillati</taxon>
        <taxon>Bacillota</taxon>
        <taxon>Bacilli</taxon>
        <taxon>Bacillales</taxon>
        <taxon>Paenibacillaceae</taxon>
        <taxon>Brevibacillus</taxon>
    </lineage>
</organism>
<dbReference type="InterPro" id="IPR039425">
    <property type="entry name" value="RNA_pol_sigma-70-like"/>
</dbReference>
<dbReference type="Gene3D" id="1.10.1740.10">
    <property type="match status" value="1"/>
</dbReference>
<dbReference type="InterPro" id="IPR013325">
    <property type="entry name" value="RNA_pol_sigma_r2"/>
</dbReference>
<dbReference type="PANTHER" id="PTHR43133">
    <property type="entry name" value="RNA POLYMERASE ECF-TYPE SIGMA FACTO"/>
    <property type="match status" value="1"/>
</dbReference>
<dbReference type="EMBL" id="RHHR01000053">
    <property type="protein sequence ID" value="RNB67308.1"/>
    <property type="molecule type" value="Genomic_DNA"/>
</dbReference>
<keyword evidence="2" id="KW-0731">Sigma factor</keyword>
<evidence type="ECO:0000313" key="6">
    <source>
        <dbReference type="Proteomes" id="UP000282028"/>
    </source>
</evidence>
<comment type="caution">
    <text evidence="5">The sequence shown here is derived from an EMBL/GenBank/DDBJ whole genome shotgun (WGS) entry which is preliminary data.</text>
</comment>
<reference evidence="5 6" key="1">
    <citation type="submission" date="2018-10" db="EMBL/GenBank/DDBJ databases">
        <title>Phylogenomics of Brevibacillus.</title>
        <authorList>
            <person name="Dunlap C."/>
        </authorList>
    </citation>
    <scope>NUCLEOTIDE SEQUENCE [LARGE SCALE GENOMIC DNA]</scope>
    <source>
        <strain evidence="5 6">JCM 12215</strain>
    </source>
</reference>
<keyword evidence="1" id="KW-0805">Transcription regulation</keyword>
<evidence type="ECO:0000313" key="5">
    <source>
        <dbReference type="EMBL" id="RNB67308.1"/>
    </source>
</evidence>
<name>A0A3M8BV75_9BACL</name>
<dbReference type="OrthoDB" id="9782703at2"/>
<keyword evidence="6" id="KW-1185">Reference proteome</keyword>
<proteinExistence type="predicted"/>
<dbReference type="SUPFAM" id="SSF88946">
    <property type="entry name" value="Sigma2 domain of RNA polymerase sigma factors"/>
    <property type="match status" value="1"/>
</dbReference>
<gene>
    <name evidence="5" type="ORF">EDM52_22710</name>
</gene>
<dbReference type="AlphaFoldDB" id="A0A3M8BV75"/>
<sequence length="156" mass="18764">MNLEQLVLEAQKGDNHAFYQLMQMHKERLYRVAYAFLRNEQDALEAIQETTCRAYLKMSQLRQPAFFSTWLTRILIHCCIHEQKRQKRWVMEDKDHDLADNRVDHTNSWNKHCEMKSRDCRKPQFLLKSIVLSSRGYKKHSKFNRDENAFGAMELL</sequence>